<dbReference type="EMBL" id="LGRX02001823">
    <property type="protein sequence ID" value="KAK3285422.1"/>
    <property type="molecule type" value="Genomic_DNA"/>
</dbReference>
<feature type="compositionally biased region" description="Polar residues" evidence="1">
    <location>
        <begin position="64"/>
        <end position="78"/>
    </location>
</feature>
<keyword evidence="3" id="KW-1185">Reference proteome</keyword>
<evidence type="ECO:0000256" key="1">
    <source>
        <dbReference type="SAM" id="MobiDB-lite"/>
    </source>
</evidence>
<gene>
    <name evidence="2" type="ORF">CYMTET_6971</name>
</gene>
<feature type="compositionally biased region" description="Basic residues" evidence="1">
    <location>
        <begin position="45"/>
        <end position="57"/>
    </location>
</feature>
<feature type="region of interest" description="Disordered" evidence="1">
    <location>
        <begin position="43"/>
        <end position="90"/>
    </location>
</feature>
<dbReference type="Proteomes" id="UP001190700">
    <property type="component" value="Unassembled WGS sequence"/>
</dbReference>
<sequence length="418" mass="45890">MLAPRLIPFGLSVRAVSCTPCASRESNEVAGGCREGVDTYCRGGVRNKKQRGGKQKTGRRDAHQSAQQLRKRQSSTSRQPPPARERAKEETVRVGLEVAQLWELQETRAGGAVVTSDMVLQALRQTEFPRNISRKSVMPEGTTFIEAFCLGLVGSRWPQVSDHTTEAEPLTRLLNAFLRGPHGPPDGQDFPFTSIQVNKNYASKRHVDANNMGDSYIIGVGDYSGGALLVDGAGELDVRHSWHKFDGNVPHCTTAVGGAGERYSLIYFSNSSLVHAAEEELAKLRSLDFNVSSLALVGALEAERDVLRRVRAADSGEARCLVVHRLADVLGDKAQTLSTLDWHRCVRLYLRSHTSTAQIAWFGLCHDDKGTPLNRAFVVVRNLNVLPSVGNALQKASGYRLQIQSFSEWSQSLDNIDA</sequence>
<name>A0AAE0LHJ0_9CHLO</name>
<proteinExistence type="predicted"/>
<reference evidence="2 3" key="1">
    <citation type="journal article" date="2015" name="Genome Biol. Evol.">
        <title>Comparative Genomics of a Bacterivorous Green Alga Reveals Evolutionary Causalities and Consequences of Phago-Mixotrophic Mode of Nutrition.</title>
        <authorList>
            <person name="Burns J.A."/>
            <person name="Paasch A."/>
            <person name="Narechania A."/>
            <person name="Kim E."/>
        </authorList>
    </citation>
    <scope>NUCLEOTIDE SEQUENCE [LARGE SCALE GENOMIC DNA]</scope>
    <source>
        <strain evidence="2 3">PLY_AMNH</strain>
    </source>
</reference>
<accession>A0AAE0LHJ0</accession>
<evidence type="ECO:0000313" key="3">
    <source>
        <dbReference type="Proteomes" id="UP001190700"/>
    </source>
</evidence>
<dbReference type="AlphaFoldDB" id="A0AAE0LHJ0"/>
<protein>
    <submittedName>
        <fullName evidence="2">Uncharacterized protein</fullName>
    </submittedName>
</protein>
<evidence type="ECO:0000313" key="2">
    <source>
        <dbReference type="EMBL" id="KAK3285422.1"/>
    </source>
</evidence>
<comment type="caution">
    <text evidence="2">The sequence shown here is derived from an EMBL/GenBank/DDBJ whole genome shotgun (WGS) entry which is preliminary data.</text>
</comment>
<organism evidence="2 3">
    <name type="scientific">Cymbomonas tetramitiformis</name>
    <dbReference type="NCBI Taxonomy" id="36881"/>
    <lineage>
        <taxon>Eukaryota</taxon>
        <taxon>Viridiplantae</taxon>
        <taxon>Chlorophyta</taxon>
        <taxon>Pyramimonadophyceae</taxon>
        <taxon>Pyramimonadales</taxon>
        <taxon>Pyramimonadaceae</taxon>
        <taxon>Cymbomonas</taxon>
    </lineage>
</organism>